<organism evidence="7 8">
    <name type="scientific">Nitrosococcus oceani C-27</name>
    <dbReference type="NCBI Taxonomy" id="314279"/>
    <lineage>
        <taxon>Bacteria</taxon>
        <taxon>Pseudomonadati</taxon>
        <taxon>Pseudomonadota</taxon>
        <taxon>Gammaproteobacteria</taxon>
        <taxon>Chromatiales</taxon>
        <taxon>Chromatiaceae</taxon>
        <taxon>Nitrosococcus</taxon>
    </lineage>
</organism>
<gene>
    <name evidence="7" type="ORF">IB75_11470</name>
</gene>
<dbReference type="Proteomes" id="UP000028839">
    <property type="component" value="Unassembled WGS sequence"/>
</dbReference>
<feature type="transmembrane region" description="Helical" evidence="6">
    <location>
        <begin position="36"/>
        <end position="58"/>
    </location>
</feature>
<proteinExistence type="inferred from homology"/>
<dbReference type="HOGENOM" id="CLU_045644_1_1_6"/>
<dbReference type="PANTHER" id="PTHR30238">
    <property type="entry name" value="MEMBRANE BOUND PREDICTED REDOX MODULATOR"/>
    <property type="match status" value="1"/>
</dbReference>
<dbReference type="AlphaFoldDB" id="A0A0E2YZX4"/>
<dbReference type="OrthoDB" id="9783692at2"/>
<feature type="transmembrane region" description="Helical" evidence="6">
    <location>
        <begin position="270"/>
        <end position="288"/>
    </location>
</feature>
<dbReference type="InterPro" id="IPR005496">
    <property type="entry name" value="Integral_membrane_TerC"/>
</dbReference>
<feature type="transmembrane region" description="Helical" evidence="6">
    <location>
        <begin position="344"/>
        <end position="363"/>
    </location>
</feature>
<evidence type="ECO:0000256" key="4">
    <source>
        <dbReference type="ARBA" id="ARBA00022989"/>
    </source>
</evidence>
<comment type="caution">
    <text evidence="7">The sequence shown here is derived from an EMBL/GenBank/DDBJ whole genome shotgun (WGS) entry which is preliminary data.</text>
</comment>
<feature type="transmembrane region" description="Helical" evidence="6">
    <location>
        <begin position="294"/>
        <end position="314"/>
    </location>
</feature>
<feature type="transmembrane region" description="Helical" evidence="6">
    <location>
        <begin position="208"/>
        <end position="232"/>
    </location>
</feature>
<name>A0A0E2YZX4_9GAMM</name>
<feature type="transmembrane region" description="Helical" evidence="6">
    <location>
        <begin position="78"/>
        <end position="106"/>
    </location>
</feature>
<dbReference type="EMBL" id="JPGN01000070">
    <property type="protein sequence ID" value="KFI18913.1"/>
    <property type="molecule type" value="Genomic_DNA"/>
</dbReference>
<feature type="transmembrane region" description="Helical" evidence="6">
    <location>
        <begin position="6"/>
        <end position="24"/>
    </location>
</feature>
<evidence type="ECO:0000256" key="1">
    <source>
        <dbReference type="ARBA" id="ARBA00004141"/>
    </source>
</evidence>
<dbReference type="Pfam" id="PF03741">
    <property type="entry name" value="TerC"/>
    <property type="match status" value="1"/>
</dbReference>
<accession>A0A0E2YZX4</accession>
<dbReference type="InterPro" id="IPR019099">
    <property type="entry name" value="Uncharacterised_PGPGW_TM"/>
</dbReference>
<dbReference type="GO" id="GO:0016020">
    <property type="term" value="C:membrane"/>
    <property type="evidence" value="ECO:0007669"/>
    <property type="project" value="UniProtKB-SubCell"/>
</dbReference>
<evidence type="ECO:0000256" key="2">
    <source>
        <dbReference type="ARBA" id="ARBA00007511"/>
    </source>
</evidence>
<comment type="subcellular location">
    <subcellularLocation>
        <location evidence="1">Membrane</location>
        <topology evidence="1">Multi-pass membrane protein</topology>
    </subcellularLocation>
</comment>
<dbReference type="NCBIfam" id="TIGR03718">
    <property type="entry name" value="R_switched_Alx"/>
    <property type="match status" value="1"/>
</dbReference>
<evidence type="ECO:0000256" key="6">
    <source>
        <dbReference type="SAM" id="Phobius"/>
    </source>
</evidence>
<dbReference type="PANTHER" id="PTHR30238:SF0">
    <property type="entry name" value="THYLAKOID MEMBRANE PROTEIN TERC, CHLOROPLASTIC"/>
    <property type="match status" value="1"/>
</dbReference>
<keyword evidence="4 6" id="KW-1133">Transmembrane helix</keyword>
<dbReference type="Pfam" id="PF09656">
    <property type="entry name" value="PGPGW"/>
    <property type="match status" value="1"/>
</dbReference>
<reference evidence="7 8" key="1">
    <citation type="submission" date="2014-07" db="EMBL/GenBank/DDBJ databases">
        <title>Comparative analysis of Nitrosococcus oceani genome inventories of strains from Pacific and Atlantic gyres.</title>
        <authorList>
            <person name="Lim C.K."/>
            <person name="Wang L."/>
            <person name="Sayavedra-Soto L.A."/>
            <person name="Klotz M.G."/>
        </authorList>
    </citation>
    <scope>NUCLEOTIDE SEQUENCE [LARGE SCALE GENOMIC DNA]</scope>
    <source>
        <strain evidence="7 8">C-27</strain>
    </source>
</reference>
<comment type="similarity">
    <text evidence="2">Belongs to the TerC family.</text>
</comment>
<feature type="transmembrane region" description="Helical" evidence="6">
    <location>
        <begin position="145"/>
        <end position="163"/>
    </location>
</feature>
<keyword evidence="3 6" id="KW-0812">Transmembrane</keyword>
<evidence type="ECO:0000256" key="3">
    <source>
        <dbReference type="ARBA" id="ARBA00022692"/>
    </source>
</evidence>
<sequence length="405" mass="45255">MTVSIWIGVIALIIGLLVLDLIVLNRGARIVCVKESLVWTVTWVALALCFNVFVYFLYENNWLGWSDLASHNASGQQAAIQFLTGFLMEKSLSIDNIFVIAMIFSYLKIPVVEQHRMLLWGILGAVGLRVIMITLGVALMERFQWIVYLFGGLLLATAVKMLMIRHGNVNINRNPLLIMVKKFYPVVDDFKGGYFFSTLNGSRAVTPLLLALILVVSTNLIFALDSIPAIFAVTQDPFLVFTCNVFSVLGLHALYFTIAGHVERFRYIKLSLVFILVYFAIKITLIYYYPIPNIISLVIIGSILTLGILASLFISPRDSDEDATPLFNDLVVLAVLSYRQARRIVVLVLGTSVLLVGVAMIVLPGPAVVVIPIGLGILAIEFAWARRWLKKIRQTAGKIRKRIRH</sequence>
<evidence type="ECO:0000313" key="8">
    <source>
        <dbReference type="Proteomes" id="UP000028839"/>
    </source>
</evidence>
<feature type="transmembrane region" description="Helical" evidence="6">
    <location>
        <begin position="238"/>
        <end position="258"/>
    </location>
</feature>
<protein>
    <submittedName>
        <fullName evidence="7">Tellurium resistance protein TerC</fullName>
    </submittedName>
</protein>
<feature type="transmembrane region" description="Helical" evidence="6">
    <location>
        <begin position="369"/>
        <end position="389"/>
    </location>
</feature>
<feature type="transmembrane region" description="Helical" evidence="6">
    <location>
        <begin position="118"/>
        <end position="139"/>
    </location>
</feature>
<keyword evidence="5 6" id="KW-0472">Membrane</keyword>
<evidence type="ECO:0000313" key="7">
    <source>
        <dbReference type="EMBL" id="KFI18913.1"/>
    </source>
</evidence>
<dbReference type="InterPro" id="IPR022369">
    <property type="entry name" value="Integral_membrane_TerC_rswitch"/>
</dbReference>
<evidence type="ECO:0000256" key="5">
    <source>
        <dbReference type="ARBA" id="ARBA00023136"/>
    </source>
</evidence>